<organism evidence="2">
    <name type="scientific">uncultured Caudovirales phage</name>
    <dbReference type="NCBI Taxonomy" id="2100421"/>
    <lineage>
        <taxon>Viruses</taxon>
        <taxon>Duplodnaviria</taxon>
        <taxon>Heunggongvirae</taxon>
        <taxon>Uroviricota</taxon>
        <taxon>Caudoviricetes</taxon>
        <taxon>Peduoviridae</taxon>
        <taxon>Maltschvirus</taxon>
        <taxon>Maltschvirus maltsch</taxon>
    </lineage>
</organism>
<dbReference type="EMBL" id="LR796583">
    <property type="protein sequence ID" value="CAB4152787.1"/>
    <property type="molecule type" value="Genomic_DNA"/>
</dbReference>
<evidence type="ECO:0000313" key="2">
    <source>
        <dbReference type="EMBL" id="CAB4152787.1"/>
    </source>
</evidence>
<name>A0A6J5N322_9CAUD</name>
<accession>A0A6J5N322</accession>
<proteinExistence type="predicted"/>
<feature type="coiled-coil region" evidence="1">
    <location>
        <begin position="189"/>
        <end position="236"/>
    </location>
</feature>
<gene>
    <name evidence="2" type="ORF">UFOVP608_32</name>
</gene>
<reference evidence="2" key="1">
    <citation type="submission" date="2020-04" db="EMBL/GenBank/DDBJ databases">
        <authorList>
            <person name="Chiriac C."/>
            <person name="Salcher M."/>
            <person name="Ghai R."/>
            <person name="Kavagutti S V."/>
        </authorList>
    </citation>
    <scope>NUCLEOTIDE SEQUENCE</scope>
</reference>
<evidence type="ECO:0000256" key="1">
    <source>
        <dbReference type="SAM" id="Coils"/>
    </source>
</evidence>
<sequence length="500" mass="53989">MVQPINYAIEIPDPSQAFLQAFKTGTAVTETRLAQEEAQRKAEQQRTVMQAFERLRQPGATAKDYANLSMLLPETQAKAVRESFNMLNADQQQSARSQAGQVFSAFRSGRPEIAIGLIQRQIDAKRNSGDESGAQFLETWRDVAKETPTATEDYFGGILAEMPGGKDVLEAALKVSAERRTAAEAPAKLLEAQSKAREAEAKARVAVETATDDISRATALREFEQAKARKERADADVAAGTVQSRIAKAAEEAKPAPGFAIIPEAERASLGLPPGVYQRNLGTQKIEPVSKELVRIDMGQQRETLALKELDVPRAQEFSAAAASARSLARDSKVIADLLKGKGGGATVKLTADFAKTLGFESDTVRANDLANSLAIRGATQLRPPGSGSTSDTEFKAFVSAFPSLANSEGGRELMAKYADAFAIRSAKLADHARKLIREDRYSEEEIARFDTSLGAILKDDFYKRPGTGAPVTITLPNGQRATFPNQQAADAFKQRAGIQ</sequence>
<keyword evidence="1" id="KW-0175">Coiled coil</keyword>
<protein>
    <submittedName>
        <fullName evidence="2">Uncharacterized protein</fullName>
    </submittedName>
</protein>